<feature type="compositionally biased region" description="Pro residues" evidence="2">
    <location>
        <begin position="943"/>
        <end position="962"/>
    </location>
</feature>
<accession>A0A7J6T9Y4</accession>
<reference evidence="4 5" key="1">
    <citation type="submission" date="2020-04" db="EMBL/GenBank/DDBJ databases">
        <title>Perkinsus olseni comparative genomics.</title>
        <authorList>
            <person name="Bogema D.R."/>
        </authorList>
    </citation>
    <scope>NUCLEOTIDE SEQUENCE [LARGE SCALE GENOMIC DNA]</scope>
    <source>
        <strain evidence="4 5">ATCC PRA-207</strain>
    </source>
</reference>
<feature type="region of interest" description="Disordered" evidence="2">
    <location>
        <begin position="932"/>
        <end position="962"/>
    </location>
</feature>
<feature type="transmembrane region" description="Helical" evidence="3">
    <location>
        <begin position="109"/>
        <end position="133"/>
    </location>
</feature>
<dbReference type="AlphaFoldDB" id="A0A7J6T9Y4"/>
<dbReference type="EMBL" id="JABANO010012509">
    <property type="protein sequence ID" value="KAF4741687.1"/>
    <property type="molecule type" value="Genomic_DNA"/>
</dbReference>
<name>A0A7J6T9Y4_PEROL</name>
<gene>
    <name evidence="4" type="ORF">FOZ63_012451</name>
</gene>
<dbReference type="SUPFAM" id="SSF103473">
    <property type="entry name" value="MFS general substrate transporter"/>
    <property type="match status" value="1"/>
</dbReference>
<keyword evidence="1" id="KW-0175">Coiled coil</keyword>
<evidence type="ECO:0000256" key="2">
    <source>
        <dbReference type="SAM" id="MobiDB-lite"/>
    </source>
</evidence>
<evidence type="ECO:0000313" key="4">
    <source>
        <dbReference type="EMBL" id="KAF4741687.1"/>
    </source>
</evidence>
<feature type="transmembrane region" description="Helical" evidence="3">
    <location>
        <begin position="330"/>
        <end position="350"/>
    </location>
</feature>
<feature type="transmembrane region" description="Helical" evidence="3">
    <location>
        <begin position="73"/>
        <end position="97"/>
    </location>
</feature>
<proteinExistence type="predicted"/>
<sequence length="962" mass="106677">MIVTLLINAAILAADHFSGASPRGAFHQVILQVVWLILSLLLGVSSTLLYPICGSMLVESSPAVERHVDTAKYMCAQGVAQLLGGALVVALLAVFGAQTKGPAEFNSQALLMILFCIPSLAAILLVVAALIWLNDSTFYYEYRADLNLFMGMRTPRRLSLSLITSHVKSCWKTGMEYPERLAGCAVPWLLFDITFYCDGVLGLISVGDNESMTVPSALGNDPPAMFQDNLLSLMVVGISLVGYLLGVKAVNMVPPKLMQLMGFVVLSFCFFGLALSLWSVDTPESAVTDRVADCLLFNAFFRFFNFGPNITTYLIPLESWPTPVRGTMHGFAGATAKLGATIGLGLFWLLRSRKLMCVPTSDAQIEKDMEHVMAEKVQDLADESQQFTRTLDKQAISNEHEVESLRGRFSQIQGGLEKEIRGELKSGMDMTSQRSREVLAKAQTELDEGQKQYLEDKTRSSVMTKKLTSDATRFDKHTKKFEDELDAILEGIEFTKSQFDDETRGLNTKFAKVSGGEAGRLSHRTEELEKKLADIPQVFDRAAKQIEKEALDTTKDIDLRITKLNERANTKETEEEKDEAEEGIRIMEQLKMLANKDRADDTKMKGVLLKSDDVNNERTQEVQESMKRVTGNLEAIEDAVGAENNELGDEVREFGQRDTGLLSGAEGAVVQVESMLGKELQEGRAGNKFDIETSHMGNARRLEKTEAEKDHAAILARHEEAVFQGLEHSAKNNISGVFKKAQDSKLRMTKTLSNVMGELGKIQMDFEGAEAGDSSDIAIRLAHTRQAVKSILQLWDEYSQVMGKNLKRFQKDDAEFIEQLTMRLHQAMLKAEDILTKSVDEVNKLHRKLDMGYVQSKEFESNMEDSVKRMKVEEAKVSNRTEALAERVRDKLAEMERKQNELDDEALRNARETVDKMEEDITEKADQVLVSVGLPADNSAPSNTPPPATTAPAPPSVPGGTP</sequence>
<feature type="transmembrane region" description="Helical" evidence="3">
    <location>
        <begin position="29"/>
        <end position="52"/>
    </location>
</feature>
<organism evidence="4 5">
    <name type="scientific">Perkinsus olseni</name>
    <name type="common">Perkinsus atlanticus</name>
    <dbReference type="NCBI Taxonomy" id="32597"/>
    <lineage>
        <taxon>Eukaryota</taxon>
        <taxon>Sar</taxon>
        <taxon>Alveolata</taxon>
        <taxon>Perkinsozoa</taxon>
        <taxon>Perkinsea</taxon>
        <taxon>Perkinsida</taxon>
        <taxon>Perkinsidae</taxon>
        <taxon>Perkinsus</taxon>
    </lineage>
</organism>
<feature type="coiled-coil region" evidence="1">
    <location>
        <begin position="878"/>
        <end position="927"/>
    </location>
</feature>
<keyword evidence="3" id="KW-1133">Transmembrane helix</keyword>
<feature type="transmembrane region" description="Helical" evidence="3">
    <location>
        <begin position="224"/>
        <end position="245"/>
    </location>
</feature>
<dbReference type="Proteomes" id="UP000553632">
    <property type="component" value="Unassembled WGS sequence"/>
</dbReference>
<protein>
    <submittedName>
        <fullName evidence="4">Uncharacterized protein</fullName>
    </submittedName>
</protein>
<dbReference type="Gene3D" id="1.20.1250.20">
    <property type="entry name" value="MFS general substrate transporter like domains"/>
    <property type="match status" value="1"/>
</dbReference>
<evidence type="ECO:0000313" key="5">
    <source>
        <dbReference type="Proteomes" id="UP000553632"/>
    </source>
</evidence>
<evidence type="ECO:0000256" key="1">
    <source>
        <dbReference type="SAM" id="Coils"/>
    </source>
</evidence>
<evidence type="ECO:0000256" key="3">
    <source>
        <dbReference type="SAM" id="Phobius"/>
    </source>
</evidence>
<comment type="caution">
    <text evidence="4">The sequence shown here is derived from an EMBL/GenBank/DDBJ whole genome shotgun (WGS) entry which is preliminary data.</text>
</comment>
<keyword evidence="5" id="KW-1185">Reference proteome</keyword>
<feature type="transmembrane region" description="Helical" evidence="3">
    <location>
        <begin position="257"/>
        <end position="278"/>
    </location>
</feature>
<keyword evidence="3" id="KW-0472">Membrane</keyword>
<feature type="coiled-coil region" evidence="1">
    <location>
        <begin position="561"/>
        <end position="590"/>
    </location>
</feature>
<keyword evidence="3" id="KW-0812">Transmembrane</keyword>
<dbReference type="InterPro" id="IPR036259">
    <property type="entry name" value="MFS_trans_sf"/>
</dbReference>